<feature type="compositionally biased region" description="Basic and acidic residues" evidence="1">
    <location>
        <begin position="81"/>
        <end position="99"/>
    </location>
</feature>
<organism evidence="2 3">
    <name type="scientific">Takifugu flavidus</name>
    <name type="common">sansaifugu</name>
    <dbReference type="NCBI Taxonomy" id="433684"/>
    <lineage>
        <taxon>Eukaryota</taxon>
        <taxon>Metazoa</taxon>
        <taxon>Chordata</taxon>
        <taxon>Craniata</taxon>
        <taxon>Vertebrata</taxon>
        <taxon>Euteleostomi</taxon>
        <taxon>Actinopterygii</taxon>
        <taxon>Neopterygii</taxon>
        <taxon>Teleostei</taxon>
        <taxon>Neoteleostei</taxon>
        <taxon>Acanthomorphata</taxon>
        <taxon>Eupercaria</taxon>
        <taxon>Tetraodontiformes</taxon>
        <taxon>Tetradontoidea</taxon>
        <taxon>Tetraodontidae</taxon>
        <taxon>Takifugu</taxon>
    </lineage>
</organism>
<gene>
    <name evidence="2" type="ORF">D4764_09G0010490</name>
</gene>
<evidence type="ECO:0000313" key="2">
    <source>
        <dbReference type="EMBL" id="TWW55999.1"/>
    </source>
</evidence>
<evidence type="ECO:0000313" key="3">
    <source>
        <dbReference type="Proteomes" id="UP000324091"/>
    </source>
</evidence>
<protein>
    <submittedName>
        <fullName evidence="2">Uncharacterized protein</fullName>
    </submittedName>
</protein>
<feature type="region of interest" description="Disordered" evidence="1">
    <location>
        <begin position="1"/>
        <end position="99"/>
    </location>
</feature>
<sequence>MVDQALLTGGREHTRNTRAALQGCRAHEGHEGTGNRGGPPGETNLERPPGDTTQEQPSRAQGTRAALQETRSWSGPPVDAEQQHTTRETNRQPRDHQTH</sequence>
<dbReference type="EMBL" id="RHFK02000022">
    <property type="protein sequence ID" value="TWW55999.1"/>
    <property type="molecule type" value="Genomic_DNA"/>
</dbReference>
<accession>A0A5C6MMK5</accession>
<keyword evidence="3" id="KW-1185">Reference proteome</keyword>
<name>A0A5C6MMK5_9TELE</name>
<dbReference type="Proteomes" id="UP000324091">
    <property type="component" value="Chromosome 9"/>
</dbReference>
<evidence type="ECO:0000256" key="1">
    <source>
        <dbReference type="SAM" id="MobiDB-lite"/>
    </source>
</evidence>
<feature type="compositionally biased region" description="Polar residues" evidence="1">
    <location>
        <begin position="51"/>
        <end position="61"/>
    </location>
</feature>
<dbReference type="AlphaFoldDB" id="A0A5C6MMK5"/>
<proteinExistence type="predicted"/>
<reference evidence="2 3" key="1">
    <citation type="submission" date="2019-04" db="EMBL/GenBank/DDBJ databases">
        <title>Chromosome genome assembly for Takifugu flavidus.</title>
        <authorList>
            <person name="Xiao S."/>
        </authorList>
    </citation>
    <scope>NUCLEOTIDE SEQUENCE [LARGE SCALE GENOMIC DNA]</scope>
    <source>
        <strain evidence="2">HTHZ2018</strain>
        <tissue evidence="2">Muscle</tissue>
    </source>
</reference>
<comment type="caution">
    <text evidence="2">The sequence shown here is derived from an EMBL/GenBank/DDBJ whole genome shotgun (WGS) entry which is preliminary data.</text>
</comment>